<dbReference type="Pfam" id="PF02517">
    <property type="entry name" value="Rce1-like"/>
    <property type="match status" value="1"/>
</dbReference>
<dbReference type="eggNOG" id="COG1266">
    <property type="taxonomic scope" value="Bacteria"/>
</dbReference>
<evidence type="ECO:0000313" key="4">
    <source>
        <dbReference type="Proteomes" id="UP000006637"/>
    </source>
</evidence>
<feature type="transmembrane region" description="Helical" evidence="1">
    <location>
        <begin position="217"/>
        <end position="236"/>
    </location>
</feature>
<keyword evidence="1" id="KW-0472">Membrane</keyword>
<feature type="transmembrane region" description="Helical" evidence="1">
    <location>
        <begin position="12"/>
        <end position="37"/>
    </location>
</feature>
<evidence type="ECO:0000256" key="1">
    <source>
        <dbReference type="SAM" id="Phobius"/>
    </source>
</evidence>
<organism evidence="3 4">
    <name type="scientific">Rubrobacter xylanophilus (strain DSM 9941 / JCM 11954 / NBRC 16129 / PRD-1)</name>
    <dbReference type="NCBI Taxonomy" id="266117"/>
    <lineage>
        <taxon>Bacteria</taxon>
        <taxon>Bacillati</taxon>
        <taxon>Actinomycetota</taxon>
        <taxon>Rubrobacteria</taxon>
        <taxon>Rubrobacterales</taxon>
        <taxon>Rubrobacteraceae</taxon>
        <taxon>Rubrobacter</taxon>
    </lineage>
</organism>
<evidence type="ECO:0000313" key="3">
    <source>
        <dbReference type="EMBL" id="ABG05472.1"/>
    </source>
</evidence>
<protein>
    <submittedName>
        <fullName evidence="3">Abortive infection protein</fullName>
    </submittedName>
</protein>
<keyword evidence="1" id="KW-1133">Transmembrane helix</keyword>
<dbReference type="AlphaFoldDB" id="Q1AT06"/>
<dbReference type="HOGENOM" id="CLU_1141909_0_0_11"/>
<feature type="transmembrane region" description="Helical" evidence="1">
    <location>
        <begin position="66"/>
        <end position="89"/>
    </location>
</feature>
<evidence type="ECO:0000259" key="2">
    <source>
        <dbReference type="Pfam" id="PF02517"/>
    </source>
</evidence>
<proteinExistence type="predicted"/>
<accession>Q1AT06</accession>
<sequence length="243" mass="25710">MAEGTGDPRQVLLSVVVTNTALALLIVLCFWAGVFVARRLGYGPGYSLAALGFAPPRGGALRGAGLGVATGIGALLVSLVVNPVTVFVFEQLGYPARSTIQQPFMRGLEGWVREDPATAIPAIVGVVVLFGPAVEELVFRGALFNGMHRLARLLWRAAARKPPGEGPRRAAFVLAAGVSSGLFALLHLEPVLLPALLIFAFALCWLFERTGSLLPPFLAHATFNSFATTLIILSGLEMVRIPV</sequence>
<dbReference type="OrthoDB" id="9782250at2"/>
<keyword evidence="1" id="KW-0812">Transmembrane</keyword>
<dbReference type="InterPro" id="IPR052710">
    <property type="entry name" value="CAAX_protease"/>
</dbReference>
<dbReference type="STRING" id="266117.Rxyl_2555"/>
<dbReference type="RefSeq" id="WP_011565481.1">
    <property type="nucleotide sequence ID" value="NC_008148.1"/>
</dbReference>
<dbReference type="Proteomes" id="UP000006637">
    <property type="component" value="Chromosome"/>
</dbReference>
<dbReference type="KEGG" id="rxy:Rxyl_2555"/>
<dbReference type="EMBL" id="CP000386">
    <property type="protein sequence ID" value="ABG05472.1"/>
    <property type="molecule type" value="Genomic_DNA"/>
</dbReference>
<reference evidence="3 4" key="1">
    <citation type="submission" date="2006-06" db="EMBL/GenBank/DDBJ databases">
        <title>Complete sequence of Rubrobacter xylanophilus DSM 9941.</title>
        <authorList>
            <consortium name="US DOE Joint Genome Institute"/>
            <person name="Copeland A."/>
            <person name="Lucas S."/>
            <person name="Lapidus A."/>
            <person name="Barry K."/>
            <person name="Detter J.C."/>
            <person name="Glavina del Rio T."/>
            <person name="Hammon N."/>
            <person name="Israni S."/>
            <person name="Dalin E."/>
            <person name="Tice H."/>
            <person name="Pitluck S."/>
            <person name="Munk A.C."/>
            <person name="Brettin T."/>
            <person name="Bruce D."/>
            <person name="Han C."/>
            <person name="Tapia R."/>
            <person name="Gilna P."/>
            <person name="Schmutz J."/>
            <person name="Larimer F."/>
            <person name="Land M."/>
            <person name="Hauser L."/>
            <person name="Kyrpides N."/>
            <person name="Lykidis A."/>
            <person name="da Costa M.S."/>
            <person name="Rainey F.A."/>
            <person name="Empadinhas N."/>
            <person name="Jolivet E."/>
            <person name="Battista J.R."/>
            <person name="Richardson P."/>
        </authorList>
    </citation>
    <scope>NUCLEOTIDE SEQUENCE [LARGE SCALE GENOMIC DNA]</scope>
    <source>
        <strain evidence="4">DSM 9941 / NBRC 16129 / PRD-1</strain>
    </source>
</reference>
<feature type="domain" description="CAAX prenyl protease 2/Lysostaphin resistance protein A-like" evidence="2">
    <location>
        <begin position="122"/>
        <end position="225"/>
    </location>
</feature>
<dbReference type="GO" id="GO:0004175">
    <property type="term" value="F:endopeptidase activity"/>
    <property type="evidence" value="ECO:0007669"/>
    <property type="project" value="UniProtKB-ARBA"/>
</dbReference>
<feature type="transmembrane region" description="Helical" evidence="1">
    <location>
        <begin position="192"/>
        <end position="208"/>
    </location>
</feature>
<dbReference type="PANTHER" id="PTHR36435:SF1">
    <property type="entry name" value="CAAX AMINO TERMINAL PROTEASE FAMILY PROTEIN"/>
    <property type="match status" value="1"/>
</dbReference>
<name>Q1AT06_RUBXD</name>
<keyword evidence="4" id="KW-1185">Reference proteome</keyword>
<dbReference type="GO" id="GO:0080120">
    <property type="term" value="P:CAAX-box protein maturation"/>
    <property type="evidence" value="ECO:0007669"/>
    <property type="project" value="UniProtKB-ARBA"/>
</dbReference>
<dbReference type="PANTHER" id="PTHR36435">
    <property type="entry name" value="SLR1288 PROTEIN"/>
    <property type="match status" value="1"/>
</dbReference>
<gene>
    <name evidence="3" type="ordered locus">Rxyl_2555</name>
</gene>
<feature type="transmembrane region" description="Helical" evidence="1">
    <location>
        <begin position="119"/>
        <end position="139"/>
    </location>
</feature>
<dbReference type="InterPro" id="IPR003675">
    <property type="entry name" value="Rce1/LyrA-like_dom"/>
</dbReference>